<dbReference type="RefSeq" id="WP_012199033.1">
    <property type="nucleotide sequence ID" value="NC_010001.1"/>
</dbReference>
<evidence type="ECO:0000313" key="8">
    <source>
        <dbReference type="Proteomes" id="UP000000370"/>
    </source>
</evidence>
<feature type="transmembrane region" description="Helical" evidence="5">
    <location>
        <begin position="132"/>
        <end position="155"/>
    </location>
</feature>
<keyword evidence="4 5" id="KW-0472">Membrane</keyword>
<dbReference type="eggNOG" id="COG0842">
    <property type="taxonomic scope" value="Bacteria"/>
</dbReference>
<proteinExistence type="predicted"/>
<dbReference type="GO" id="GO:0140359">
    <property type="term" value="F:ABC-type transporter activity"/>
    <property type="evidence" value="ECO:0007669"/>
    <property type="project" value="InterPro"/>
</dbReference>
<evidence type="ECO:0000256" key="2">
    <source>
        <dbReference type="ARBA" id="ARBA00022692"/>
    </source>
</evidence>
<sequence>MKRFITQSWLNFKGQKSVFNLAEFLCFDTGYPLITLIFYCVLAGYSFHTTDLTRWVVGNSFLLCTNTCIFSLGSSFTGERYHGRIRSIIVAPRNKLVIVLEKGLFSGIIAIITVFLGFLVGSGIFRVDFSRIHLFSFFLIIVIGMFSATGFGLLLSTFGLITDQMHLVLNLSSYALMIFCGVNFPVSQLSYGARLLSNCLPLTRSIKAANLLFEVTKGAEVIRLLLEELLIGGIYFIAAFFLIRMVEKVAIKKATFEVF</sequence>
<dbReference type="GO" id="GO:0016020">
    <property type="term" value="C:membrane"/>
    <property type="evidence" value="ECO:0007669"/>
    <property type="project" value="UniProtKB-SubCell"/>
</dbReference>
<dbReference type="STRING" id="357809.Cphy_1007"/>
<accession>A9KM44</accession>
<comment type="subcellular location">
    <subcellularLocation>
        <location evidence="1">Membrane</location>
        <topology evidence="1">Multi-pass membrane protein</topology>
    </subcellularLocation>
</comment>
<name>A9KM44_LACP7</name>
<evidence type="ECO:0000256" key="4">
    <source>
        <dbReference type="ARBA" id="ARBA00023136"/>
    </source>
</evidence>
<dbReference type="Pfam" id="PF01061">
    <property type="entry name" value="ABC2_membrane"/>
    <property type="match status" value="1"/>
</dbReference>
<evidence type="ECO:0000259" key="6">
    <source>
        <dbReference type="Pfam" id="PF01061"/>
    </source>
</evidence>
<gene>
    <name evidence="7" type="ordered locus">Cphy_1007</name>
</gene>
<feature type="domain" description="ABC-2 type transporter transmembrane" evidence="6">
    <location>
        <begin position="32"/>
        <end position="208"/>
    </location>
</feature>
<keyword evidence="2 5" id="KW-0812">Transmembrane</keyword>
<dbReference type="OrthoDB" id="1414986at2"/>
<feature type="transmembrane region" description="Helical" evidence="5">
    <location>
        <begin position="21"/>
        <end position="45"/>
    </location>
</feature>
<protein>
    <submittedName>
        <fullName evidence="7">ABC-2 type transporter</fullName>
    </submittedName>
</protein>
<dbReference type="EMBL" id="CP000885">
    <property type="protein sequence ID" value="ABX41387.1"/>
    <property type="molecule type" value="Genomic_DNA"/>
</dbReference>
<keyword evidence="8" id="KW-1185">Reference proteome</keyword>
<organism evidence="7 8">
    <name type="scientific">Lachnoclostridium phytofermentans (strain ATCC 700394 / DSM 18823 / ISDg)</name>
    <name type="common">Clostridium phytofermentans</name>
    <dbReference type="NCBI Taxonomy" id="357809"/>
    <lineage>
        <taxon>Bacteria</taxon>
        <taxon>Bacillati</taxon>
        <taxon>Bacillota</taxon>
        <taxon>Clostridia</taxon>
        <taxon>Lachnospirales</taxon>
        <taxon>Lachnospiraceae</taxon>
    </lineage>
</organism>
<feature type="transmembrane region" description="Helical" evidence="5">
    <location>
        <begin position="221"/>
        <end position="243"/>
    </location>
</feature>
<dbReference type="Proteomes" id="UP000000370">
    <property type="component" value="Chromosome"/>
</dbReference>
<reference evidence="8" key="1">
    <citation type="submission" date="2007-11" db="EMBL/GenBank/DDBJ databases">
        <title>Complete genome sequence of Clostridium phytofermentans ISDg.</title>
        <authorList>
            <person name="Leschine S.B."/>
            <person name="Warnick T.A."/>
            <person name="Blanchard J.L."/>
            <person name="Schnell D.J."/>
            <person name="Petit E.L."/>
            <person name="LaTouf W.G."/>
            <person name="Copeland A."/>
            <person name="Lucas S."/>
            <person name="Lapidus A."/>
            <person name="Barry K."/>
            <person name="Glavina del Rio T."/>
            <person name="Dalin E."/>
            <person name="Tice H."/>
            <person name="Pitluck S."/>
            <person name="Kiss H."/>
            <person name="Brettin T."/>
            <person name="Bruce D."/>
            <person name="Detter J.C."/>
            <person name="Han C."/>
            <person name="Kuske C."/>
            <person name="Schmutz J."/>
            <person name="Larimer F."/>
            <person name="Land M."/>
            <person name="Hauser L."/>
            <person name="Kyrpides N."/>
            <person name="Kim E.A."/>
            <person name="Richardson P."/>
        </authorList>
    </citation>
    <scope>NUCLEOTIDE SEQUENCE [LARGE SCALE GENOMIC DNA]</scope>
    <source>
        <strain evidence="8">ATCC 700394 / DSM 18823 / ISDg</strain>
    </source>
</reference>
<dbReference type="HOGENOM" id="CLU_088257_0_0_9"/>
<evidence type="ECO:0000313" key="7">
    <source>
        <dbReference type="EMBL" id="ABX41387.1"/>
    </source>
</evidence>
<feature type="transmembrane region" description="Helical" evidence="5">
    <location>
        <begin position="96"/>
        <end position="120"/>
    </location>
</feature>
<feature type="transmembrane region" description="Helical" evidence="5">
    <location>
        <begin position="167"/>
        <end position="186"/>
    </location>
</feature>
<feature type="transmembrane region" description="Helical" evidence="5">
    <location>
        <begin position="57"/>
        <end position="76"/>
    </location>
</feature>
<evidence type="ECO:0000256" key="3">
    <source>
        <dbReference type="ARBA" id="ARBA00022989"/>
    </source>
</evidence>
<dbReference type="AlphaFoldDB" id="A9KM44"/>
<keyword evidence="3 5" id="KW-1133">Transmembrane helix</keyword>
<dbReference type="KEGG" id="cpy:Cphy_1007"/>
<dbReference type="InterPro" id="IPR013525">
    <property type="entry name" value="ABC2_TM"/>
</dbReference>
<evidence type="ECO:0000256" key="5">
    <source>
        <dbReference type="SAM" id="Phobius"/>
    </source>
</evidence>
<evidence type="ECO:0000256" key="1">
    <source>
        <dbReference type="ARBA" id="ARBA00004141"/>
    </source>
</evidence>